<organism evidence="1 2">
    <name type="scientific">Candolleomyces eurysporus</name>
    <dbReference type="NCBI Taxonomy" id="2828524"/>
    <lineage>
        <taxon>Eukaryota</taxon>
        <taxon>Fungi</taxon>
        <taxon>Dikarya</taxon>
        <taxon>Basidiomycota</taxon>
        <taxon>Agaricomycotina</taxon>
        <taxon>Agaricomycetes</taxon>
        <taxon>Agaricomycetidae</taxon>
        <taxon>Agaricales</taxon>
        <taxon>Agaricineae</taxon>
        <taxon>Psathyrellaceae</taxon>
        <taxon>Candolleomyces</taxon>
    </lineage>
</organism>
<dbReference type="OrthoDB" id="3226250at2759"/>
<reference evidence="1" key="1">
    <citation type="submission" date="2022-06" db="EMBL/GenBank/DDBJ databases">
        <title>Genome Sequence of Candolleomyces eurysporus.</title>
        <authorList>
            <person name="Buettner E."/>
        </authorList>
    </citation>
    <scope>NUCLEOTIDE SEQUENCE</scope>
    <source>
        <strain evidence="1">VTCC 930004</strain>
    </source>
</reference>
<comment type="caution">
    <text evidence="1">The sequence shown here is derived from an EMBL/GenBank/DDBJ whole genome shotgun (WGS) entry which is preliminary data.</text>
</comment>
<evidence type="ECO:0000313" key="1">
    <source>
        <dbReference type="EMBL" id="KAJ2927164.1"/>
    </source>
</evidence>
<gene>
    <name evidence="1" type="ORF">H1R20_g9970</name>
</gene>
<name>A0A9W8J6F2_9AGAR</name>
<sequence>MYVSTEELLEEPFGPLEESCLSSSAPKRLELHSVVMCKDSEDGDLPCHALGLDSTEFILPPSDPGNPVQKDMHCDVRVMGVFELGKLDWLSDEGQDRLINLMRHKDDEYRNPGDPKSTISLRSFFVSPELTAKVMVRISFVKNMLATYNLMKDEQRYVNLKSK</sequence>
<protein>
    <submittedName>
        <fullName evidence="1">Uncharacterized protein</fullName>
    </submittedName>
</protein>
<evidence type="ECO:0000313" key="2">
    <source>
        <dbReference type="Proteomes" id="UP001140091"/>
    </source>
</evidence>
<feature type="non-terminal residue" evidence="1">
    <location>
        <position position="1"/>
    </location>
</feature>
<keyword evidence="2" id="KW-1185">Reference proteome</keyword>
<dbReference type="EMBL" id="JANBPK010001037">
    <property type="protein sequence ID" value="KAJ2927164.1"/>
    <property type="molecule type" value="Genomic_DNA"/>
</dbReference>
<accession>A0A9W8J6F2</accession>
<dbReference type="AlphaFoldDB" id="A0A9W8J6F2"/>
<dbReference type="Proteomes" id="UP001140091">
    <property type="component" value="Unassembled WGS sequence"/>
</dbReference>
<proteinExistence type="predicted"/>